<feature type="chain" id="PRO_5002131029" description="HTH luxR-type domain-containing protein" evidence="2">
    <location>
        <begin position="20"/>
        <end position="528"/>
    </location>
</feature>
<organism evidence="4 5">
    <name type="scientific">Pedobacter kyungheensis</name>
    <dbReference type="NCBI Taxonomy" id="1069985"/>
    <lineage>
        <taxon>Bacteria</taxon>
        <taxon>Pseudomonadati</taxon>
        <taxon>Bacteroidota</taxon>
        <taxon>Sphingobacteriia</taxon>
        <taxon>Sphingobacteriales</taxon>
        <taxon>Sphingobacteriaceae</taxon>
        <taxon>Pedobacter</taxon>
    </lineage>
</organism>
<keyword evidence="1" id="KW-1133">Transmembrane helix</keyword>
<dbReference type="InterPro" id="IPR011622">
    <property type="entry name" value="7TMR_DISM_rcpt_extracell_dom2"/>
</dbReference>
<dbReference type="SMART" id="SM00421">
    <property type="entry name" value="HTH_LUXR"/>
    <property type="match status" value="1"/>
</dbReference>
<feature type="transmembrane region" description="Helical" evidence="1">
    <location>
        <begin position="302"/>
        <end position="325"/>
    </location>
</feature>
<name>A0A0C1DQI1_9SPHI</name>
<dbReference type="Pfam" id="PF07696">
    <property type="entry name" value="7TMR-DISMED2"/>
    <property type="match status" value="1"/>
</dbReference>
<dbReference type="EMBL" id="JSYN01000002">
    <property type="protein sequence ID" value="KIA96360.1"/>
    <property type="molecule type" value="Genomic_DNA"/>
</dbReference>
<feature type="transmembrane region" description="Helical" evidence="1">
    <location>
        <begin position="337"/>
        <end position="360"/>
    </location>
</feature>
<feature type="transmembrane region" description="Helical" evidence="1">
    <location>
        <begin position="183"/>
        <end position="201"/>
    </location>
</feature>
<feature type="transmembrane region" description="Helical" evidence="1">
    <location>
        <begin position="277"/>
        <end position="296"/>
    </location>
</feature>
<dbReference type="AlphaFoldDB" id="A0A0C1DQI1"/>
<protein>
    <recommendedName>
        <fullName evidence="3">HTH luxR-type domain-containing protein</fullName>
    </recommendedName>
</protein>
<dbReference type="Proteomes" id="UP000031246">
    <property type="component" value="Unassembled WGS sequence"/>
</dbReference>
<dbReference type="Gene3D" id="1.10.10.10">
    <property type="entry name" value="Winged helix-like DNA-binding domain superfamily/Winged helix DNA-binding domain"/>
    <property type="match status" value="1"/>
</dbReference>
<feature type="domain" description="HTH luxR-type" evidence="3">
    <location>
        <begin position="464"/>
        <end position="521"/>
    </location>
</feature>
<evidence type="ECO:0000256" key="1">
    <source>
        <dbReference type="SAM" id="Phobius"/>
    </source>
</evidence>
<reference evidence="4 5" key="1">
    <citation type="submission" date="2014-10" db="EMBL/GenBank/DDBJ databases">
        <title>Pedobacter Kyungheensis.</title>
        <authorList>
            <person name="Anderson B.M."/>
            <person name="Newman J.D."/>
        </authorList>
    </citation>
    <scope>NUCLEOTIDE SEQUENCE [LARGE SCALE GENOMIC DNA]</scope>
    <source>
        <strain evidence="4 5">KACC 16221</strain>
    </source>
</reference>
<dbReference type="SUPFAM" id="SSF46894">
    <property type="entry name" value="C-terminal effector domain of the bipartite response regulators"/>
    <property type="match status" value="1"/>
</dbReference>
<feature type="transmembrane region" description="Helical" evidence="1">
    <location>
        <begin position="208"/>
        <end position="229"/>
    </location>
</feature>
<proteinExistence type="predicted"/>
<feature type="transmembrane region" description="Helical" evidence="1">
    <location>
        <begin position="241"/>
        <end position="265"/>
    </location>
</feature>
<evidence type="ECO:0000256" key="2">
    <source>
        <dbReference type="SAM" id="SignalP"/>
    </source>
</evidence>
<dbReference type="RefSeq" id="WP_039470815.1">
    <property type="nucleotide sequence ID" value="NZ_JSYN01000002.1"/>
</dbReference>
<dbReference type="Pfam" id="PF07695">
    <property type="entry name" value="7TMR-DISM_7TM"/>
    <property type="match status" value="1"/>
</dbReference>
<keyword evidence="2" id="KW-0732">Signal</keyword>
<comment type="caution">
    <text evidence="4">The sequence shown here is derived from an EMBL/GenBank/DDBJ whole genome shotgun (WGS) entry which is preliminary data.</text>
</comment>
<evidence type="ECO:0000313" key="5">
    <source>
        <dbReference type="Proteomes" id="UP000031246"/>
    </source>
</evidence>
<keyword evidence="1" id="KW-0472">Membrane</keyword>
<dbReference type="InterPro" id="IPR000792">
    <property type="entry name" value="Tscrpt_reg_LuxR_C"/>
</dbReference>
<dbReference type="GO" id="GO:0006355">
    <property type="term" value="P:regulation of DNA-templated transcription"/>
    <property type="evidence" value="ECO:0007669"/>
    <property type="project" value="InterPro"/>
</dbReference>
<keyword evidence="1" id="KW-0812">Transmembrane</keyword>
<dbReference type="InterPro" id="IPR036388">
    <property type="entry name" value="WH-like_DNA-bd_sf"/>
</dbReference>
<feature type="transmembrane region" description="Helical" evidence="1">
    <location>
        <begin position="366"/>
        <end position="386"/>
    </location>
</feature>
<evidence type="ECO:0000313" key="4">
    <source>
        <dbReference type="EMBL" id="KIA96360.1"/>
    </source>
</evidence>
<dbReference type="InterPro" id="IPR011623">
    <property type="entry name" value="7TMR_DISM_rcpt_extracell_dom1"/>
</dbReference>
<dbReference type="InterPro" id="IPR016032">
    <property type="entry name" value="Sig_transdc_resp-reg_C-effctor"/>
</dbReference>
<dbReference type="GO" id="GO:0003677">
    <property type="term" value="F:DNA binding"/>
    <property type="evidence" value="ECO:0007669"/>
    <property type="project" value="InterPro"/>
</dbReference>
<sequence>MRAIFIVVAFCTVSALCNAQPVVQVEGQNFINLGKSAYYWCDTTGKTPFETVEKFNLKKFTAGKSPVFNGGTDGHVWWMKLRFSRKPETTPYLFIDYASIDTLCLFYRDTLGNVQHVHSGMLGLKQNDAVLGTGYIFPLQHTQTPVSEIYIRMQTMNTLLVPLKLITEPVLNRALTKDYSAQLIYMGIALMILIFHLFMFVMTRSKLFALYMARVILLFFITMVCYLQGYGLMLGLPVARFIFLHAHFFIALGYICTILFNTYFLKLKRQLPFLYQVFKILNIAWGLVLICSLWDARSITNALTQLLFLITSLLFLFSSIKVIVIRGYAKTAPFISFYVLGWIPVALVSIYLVLSLMAIIPFQSYTFNLLTFAAIIEGILISLGLFGQRLRLLSRHNAHFRRQQILLQEQMEGYKKQLDEKKLAPVVHLSLKELTTLAQTRDPAFMERFRESEAAFIQELLRLSPQLLVAELELCAYIRLCFDTKEIARACRLSVRAVESRKYRVRKKLGIDADANLQSWILDLARTS</sequence>
<gene>
    <name evidence="4" type="ORF">OC25_00935</name>
</gene>
<accession>A0A0C1DQI1</accession>
<dbReference type="Gene3D" id="2.60.40.2380">
    <property type="match status" value="1"/>
</dbReference>
<evidence type="ECO:0000259" key="3">
    <source>
        <dbReference type="SMART" id="SM00421"/>
    </source>
</evidence>
<dbReference type="OrthoDB" id="711632at2"/>
<feature type="signal peptide" evidence="2">
    <location>
        <begin position="1"/>
        <end position="19"/>
    </location>
</feature>
<keyword evidence="5" id="KW-1185">Reference proteome</keyword>